<reference evidence="1 2" key="1">
    <citation type="submission" date="2020-08" db="EMBL/GenBank/DDBJ databases">
        <title>Genomic Encyclopedia of Type Strains, Phase III (KMG-III): the genomes of soil and plant-associated and newly described type strains.</title>
        <authorList>
            <person name="Whitman W."/>
        </authorList>
    </citation>
    <scope>NUCLEOTIDE SEQUENCE [LARGE SCALE GENOMIC DNA]</scope>
    <source>
        <strain evidence="1 2">SFB5A</strain>
    </source>
</reference>
<name>A0A7W7TWF8_9ACTN</name>
<sequence>MRGTPSAARRMLSGEARALLTRLDQVRPFAVRETMLPAAAPSPAAQTGIERTLAAGRRELRGRVLAYLDWLDGGGAAASPAEMQRRFTALRWRFNDVLGQFDLFQQTITQRSEHEVGLWLSGMDVAAADALDLPDLPFEAPPVVCYLDRGPGAAIRRARTRLPGGGSSPVAIVRVPRERMVGGYGLSSSLCHEVGHQGAALLGLVPSLQAELRARAAGPGGRLPLSWALFSRWMPEIVADFWAIGKLGVTATMGLIGVVSLPRRFVFRLDPFDSHPFPWIRVHLGAAIGELLHPDPQWRALGELWSALYPPDGLDPQARALLDALTSAAPGLADLLVSHRPQGPAEPSLGRLFRPAERSPMRLLALYEASRRRPELLDRAAPTLAFAVLGQARAAGLLSPEAESRRVEGLLRGWALRSTLATAAACARRSPPAVRPVTPRKAVPVGAGLLRSLPEEESWAHR</sequence>
<proteinExistence type="predicted"/>
<dbReference type="EMBL" id="JACHJY010000002">
    <property type="protein sequence ID" value="MBB4980488.1"/>
    <property type="molecule type" value="Genomic_DNA"/>
</dbReference>
<comment type="caution">
    <text evidence="1">The sequence shown here is derived from an EMBL/GenBank/DDBJ whole genome shotgun (WGS) entry which is preliminary data.</text>
</comment>
<keyword evidence="2" id="KW-1185">Reference proteome</keyword>
<dbReference type="Proteomes" id="UP000582643">
    <property type="component" value="Unassembled WGS sequence"/>
</dbReference>
<evidence type="ECO:0000313" key="1">
    <source>
        <dbReference type="EMBL" id="MBB4980488.1"/>
    </source>
</evidence>
<protein>
    <submittedName>
        <fullName evidence="1">Uncharacterized protein</fullName>
    </submittedName>
</protein>
<gene>
    <name evidence="1" type="ORF">GGE06_001396</name>
</gene>
<dbReference type="AlphaFoldDB" id="A0A7W7TWF8"/>
<accession>A0A7W7TWF8</accession>
<evidence type="ECO:0000313" key="2">
    <source>
        <dbReference type="Proteomes" id="UP000582643"/>
    </source>
</evidence>
<dbReference type="RefSeq" id="WP_181924415.1">
    <property type="nucleotide sequence ID" value="NZ_JACHJY010000002.1"/>
</dbReference>
<organism evidence="1 2">
    <name type="scientific">Streptomyces nymphaeiformis</name>
    <dbReference type="NCBI Taxonomy" id="2663842"/>
    <lineage>
        <taxon>Bacteria</taxon>
        <taxon>Bacillati</taxon>
        <taxon>Actinomycetota</taxon>
        <taxon>Actinomycetes</taxon>
        <taxon>Kitasatosporales</taxon>
        <taxon>Streptomycetaceae</taxon>
        <taxon>Streptomyces</taxon>
    </lineage>
</organism>